<organism evidence="2 5">
    <name type="scientific">Deinococcus wulumuqiensis</name>
    <dbReference type="NCBI Taxonomy" id="980427"/>
    <lineage>
        <taxon>Bacteria</taxon>
        <taxon>Thermotogati</taxon>
        <taxon>Deinococcota</taxon>
        <taxon>Deinococci</taxon>
        <taxon>Deinococcales</taxon>
        <taxon>Deinococcaceae</taxon>
        <taxon>Deinococcus</taxon>
    </lineage>
</organism>
<gene>
    <name evidence="3" type="ORF">GCM10008021_03490</name>
    <name evidence="2" type="ORF">GCM10010914_06820</name>
</gene>
<feature type="region of interest" description="Disordered" evidence="1">
    <location>
        <begin position="1"/>
        <end position="54"/>
    </location>
</feature>
<sequence length="54" mass="6206">MDMPKETKTRQQERTLREPAPDEQGRPTHEAGGPAAVKPRREQAGRKEVLREVR</sequence>
<reference evidence="2" key="4">
    <citation type="submission" date="2023-08" db="EMBL/GenBank/DDBJ databases">
        <authorList>
            <person name="Sun Q."/>
            <person name="Zhou Y."/>
        </authorList>
    </citation>
    <scope>NUCLEOTIDE SEQUENCE</scope>
    <source>
        <strain evidence="3">CGMCC 1.8884</strain>
        <strain evidence="2">CGMCC 1.8885</strain>
    </source>
</reference>
<dbReference type="AlphaFoldDB" id="A0AAV4K448"/>
<feature type="compositionally biased region" description="Basic and acidic residues" evidence="1">
    <location>
        <begin position="39"/>
        <end position="54"/>
    </location>
</feature>
<evidence type="ECO:0000313" key="2">
    <source>
        <dbReference type="EMBL" id="GGI75245.1"/>
    </source>
</evidence>
<feature type="compositionally biased region" description="Basic and acidic residues" evidence="1">
    <location>
        <begin position="1"/>
        <end position="29"/>
    </location>
</feature>
<evidence type="ECO:0000313" key="3">
    <source>
        <dbReference type="EMBL" id="GGP28698.1"/>
    </source>
</evidence>
<reference evidence="4" key="3">
    <citation type="journal article" date="2019" name="Int. J. Syst. Evol. Microbiol.">
        <title>The Global Catalogue of Microorganisms (GCM) 10K type strain sequencing project: providing services to taxonomists for standard genome sequencing and annotation.</title>
        <authorList>
            <consortium name="The Broad Institute Genomics Platform"/>
            <consortium name="The Broad Institute Genome Sequencing Center for Infectious Disease"/>
            <person name="Wu L."/>
            <person name="Ma J."/>
        </authorList>
    </citation>
    <scope>NUCLEOTIDE SEQUENCE [LARGE SCALE GENOMIC DNA]</scope>
    <source>
        <strain evidence="4">CGMCC 1.8884</strain>
    </source>
</reference>
<evidence type="ECO:0000256" key="1">
    <source>
        <dbReference type="SAM" id="MobiDB-lite"/>
    </source>
</evidence>
<dbReference type="EMBL" id="BMLZ01000003">
    <property type="protein sequence ID" value="GGP28698.1"/>
    <property type="molecule type" value="Genomic_DNA"/>
</dbReference>
<dbReference type="Proteomes" id="UP000630135">
    <property type="component" value="Unassembled WGS sequence"/>
</dbReference>
<dbReference type="EMBL" id="BMMA01000004">
    <property type="protein sequence ID" value="GGI75245.1"/>
    <property type="molecule type" value="Genomic_DNA"/>
</dbReference>
<name>A0AAV4K448_9DEIO</name>
<keyword evidence="4" id="KW-1185">Reference proteome</keyword>
<dbReference type="Proteomes" id="UP000652720">
    <property type="component" value="Unassembled WGS sequence"/>
</dbReference>
<proteinExistence type="predicted"/>
<reference evidence="3" key="1">
    <citation type="journal article" date="2014" name="Int. J. Syst. Evol. Microbiol.">
        <title>Complete genome of a new Firmicutes species belonging to the dominant human colonic microbiota ('Ruminococcus bicirculans') reveals two chromosomes and a selective capacity to utilize plant glucans.</title>
        <authorList>
            <consortium name="NISC Comparative Sequencing Program"/>
            <person name="Wegmann U."/>
            <person name="Louis P."/>
            <person name="Goesmann A."/>
            <person name="Henrissat B."/>
            <person name="Duncan S.H."/>
            <person name="Flint H.J."/>
        </authorList>
    </citation>
    <scope>NUCLEOTIDE SEQUENCE</scope>
    <source>
        <strain evidence="3">CGMCC 1.8884</strain>
    </source>
</reference>
<comment type="caution">
    <text evidence="2">The sequence shown here is derived from an EMBL/GenBank/DDBJ whole genome shotgun (WGS) entry which is preliminary data.</text>
</comment>
<accession>A0AAV4K448</accession>
<evidence type="ECO:0000313" key="4">
    <source>
        <dbReference type="Proteomes" id="UP000630135"/>
    </source>
</evidence>
<protein>
    <submittedName>
        <fullName evidence="2">Uncharacterized protein</fullName>
    </submittedName>
</protein>
<reference evidence="2" key="2">
    <citation type="journal article" date="2014" name="Int. J. Syst. Evol. Microbiol.">
        <title>Complete genome sequence of Corynebacterium casei LMG S-19264T (=DSM 44701T), isolated from a smear-ripened cheese.</title>
        <authorList>
            <consortium name="US DOE Joint Genome Institute (JGI-PGF)"/>
            <person name="Walter F."/>
            <person name="Albersmeier A."/>
            <person name="Kalinowski J."/>
            <person name="Ruckert C."/>
        </authorList>
    </citation>
    <scope>NUCLEOTIDE SEQUENCE</scope>
    <source>
        <strain evidence="2">CGMCC 1.8885</strain>
    </source>
</reference>
<evidence type="ECO:0000313" key="5">
    <source>
        <dbReference type="Proteomes" id="UP000652720"/>
    </source>
</evidence>